<evidence type="ECO:0000313" key="1">
    <source>
        <dbReference type="EMBL" id="MEB3346528.1"/>
    </source>
</evidence>
<sequence>MILQQYYEQKKDKILSIVNADRPKRNDKIQVGLYSDSIFRGGDEERNPVIMFKYNEVVWNTSSEQEYKADVEFSIYIVLNNKFERDYIESFELAQQVDQAILLHPNKSEIRQNKEDIASGVTEIELITNSGFKIREGQYTVEEDHWEKNNFYIWEISYKTTLVEKEYKKKYTMLTNKFFTRGDLRRREEEVRKNLRKLGYDLDDYNQVTYNGKDLLVFKNVKEQLEINKQKNVDLTESKS</sequence>
<comment type="caution">
    <text evidence="1">The sequence shown here is derived from an EMBL/GenBank/DDBJ whole genome shotgun (WGS) entry which is preliminary data.</text>
</comment>
<gene>
    <name evidence="1" type="ORF">U6A24_13705</name>
</gene>
<accession>A0ABU5ZXF3</accession>
<proteinExistence type="predicted"/>
<protein>
    <submittedName>
        <fullName evidence="1">Uncharacterized protein</fullName>
    </submittedName>
</protein>
<dbReference type="RefSeq" id="WP_324180557.1">
    <property type="nucleotide sequence ID" value="NZ_BAABAW010000006.1"/>
</dbReference>
<keyword evidence="2" id="KW-1185">Reference proteome</keyword>
<name>A0ABU5ZXF3_9FLAO</name>
<dbReference type="Proteomes" id="UP001327027">
    <property type="component" value="Unassembled WGS sequence"/>
</dbReference>
<organism evidence="1 2">
    <name type="scientific">Aquimarina gracilis</name>
    <dbReference type="NCBI Taxonomy" id="874422"/>
    <lineage>
        <taxon>Bacteria</taxon>
        <taxon>Pseudomonadati</taxon>
        <taxon>Bacteroidota</taxon>
        <taxon>Flavobacteriia</taxon>
        <taxon>Flavobacteriales</taxon>
        <taxon>Flavobacteriaceae</taxon>
        <taxon>Aquimarina</taxon>
    </lineage>
</organism>
<dbReference type="EMBL" id="JAYKLX010000006">
    <property type="protein sequence ID" value="MEB3346528.1"/>
    <property type="molecule type" value="Genomic_DNA"/>
</dbReference>
<reference evidence="1 2" key="1">
    <citation type="journal article" date="2013" name="Int. J. Syst. Evol. Microbiol.">
        <title>Aquimarina gracilis sp. nov., isolated from the gut microflora of a mussel, Mytilus coruscus, and emended description of Aquimarina spongiae.</title>
        <authorList>
            <person name="Park S.C."/>
            <person name="Choe H.N."/>
            <person name="Baik K.S."/>
            <person name="Seong C.N."/>
        </authorList>
    </citation>
    <scope>NUCLEOTIDE SEQUENCE [LARGE SCALE GENOMIC DNA]</scope>
    <source>
        <strain evidence="1 2">PSC32</strain>
    </source>
</reference>
<evidence type="ECO:0000313" key="2">
    <source>
        <dbReference type="Proteomes" id="UP001327027"/>
    </source>
</evidence>